<dbReference type="Proteomes" id="UP000759537">
    <property type="component" value="Unassembled WGS sequence"/>
</dbReference>
<dbReference type="Gene3D" id="1.20.140.150">
    <property type="match status" value="1"/>
</dbReference>
<feature type="transmembrane region" description="Helical" evidence="1">
    <location>
        <begin position="102"/>
        <end position="122"/>
    </location>
</feature>
<gene>
    <name evidence="2" type="ORF">DFH94DRAFT_691018</name>
</gene>
<keyword evidence="3" id="KW-1185">Reference proteome</keyword>
<dbReference type="OrthoDB" id="61370at2759"/>
<keyword evidence="1" id="KW-1133">Transmembrane helix</keyword>
<reference evidence="2" key="2">
    <citation type="journal article" date="2020" name="Nat. Commun.">
        <title>Large-scale genome sequencing of mycorrhizal fungi provides insights into the early evolution of symbiotic traits.</title>
        <authorList>
            <person name="Miyauchi S."/>
            <person name="Kiss E."/>
            <person name="Kuo A."/>
            <person name="Drula E."/>
            <person name="Kohler A."/>
            <person name="Sanchez-Garcia M."/>
            <person name="Morin E."/>
            <person name="Andreopoulos B."/>
            <person name="Barry K.W."/>
            <person name="Bonito G."/>
            <person name="Buee M."/>
            <person name="Carver A."/>
            <person name="Chen C."/>
            <person name="Cichocki N."/>
            <person name="Clum A."/>
            <person name="Culley D."/>
            <person name="Crous P.W."/>
            <person name="Fauchery L."/>
            <person name="Girlanda M."/>
            <person name="Hayes R.D."/>
            <person name="Keri Z."/>
            <person name="LaButti K."/>
            <person name="Lipzen A."/>
            <person name="Lombard V."/>
            <person name="Magnuson J."/>
            <person name="Maillard F."/>
            <person name="Murat C."/>
            <person name="Nolan M."/>
            <person name="Ohm R.A."/>
            <person name="Pangilinan J."/>
            <person name="Pereira M.F."/>
            <person name="Perotto S."/>
            <person name="Peter M."/>
            <person name="Pfister S."/>
            <person name="Riley R."/>
            <person name="Sitrit Y."/>
            <person name="Stielow J.B."/>
            <person name="Szollosi G."/>
            <person name="Zifcakova L."/>
            <person name="Stursova M."/>
            <person name="Spatafora J.W."/>
            <person name="Tedersoo L."/>
            <person name="Vaario L.M."/>
            <person name="Yamada A."/>
            <person name="Yan M."/>
            <person name="Wang P."/>
            <person name="Xu J."/>
            <person name="Bruns T."/>
            <person name="Baldrian P."/>
            <person name="Vilgalys R."/>
            <person name="Dunand C."/>
            <person name="Henrissat B."/>
            <person name="Grigoriev I.V."/>
            <person name="Hibbett D."/>
            <person name="Nagy L.G."/>
            <person name="Martin F.M."/>
        </authorList>
    </citation>
    <scope>NUCLEOTIDE SEQUENCE</scope>
    <source>
        <strain evidence="2">Prilba</strain>
    </source>
</reference>
<proteinExistence type="predicted"/>
<keyword evidence="1" id="KW-0812">Transmembrane</keyword>
<feature type="transmembrane region" description="Helical" evidence="1">
    <location>
        <begin position="173"/>
        <end position="193"/>
    </location>
</feature>
<feature type="transmembrane region" description="Helical" evidence="1">
    <location>
        <begin position="134"/>
        <end position="153"/>
    </location>
</feature>
<comment type="caution">
    <text evidence="2">The sequence shown here is derived from an EMBL/GenBank/DDBJ whole genome shotgun (WGS) entry which is preliminary data.</text>
</comment>
<sequence length="219" mass="25227">MRKTSYAVTFLLVLVSLTLNILAIIRTDWLIDPGREFLYTRINVRYGLMKRCERQVLRVPDPDGDWQFVYTAFKCRDFPKSVSDRCEKENRLFCVEWTSAGYLAQLAVGFGTMALFALLIGVSTHSRRRRVWKAVAGLVTLNALFSMFAFIIVSDLFRTSRLPDFDDVFPGPAWYINLLSWVFSFLIVFGVIWTGKAADKGHKWAAGNRAYTRIRDNDE</sequence>
<dbReference type="EMBL" id="WHVB01000005">
    <property type="protein sequence ID" value="KAF8482853.1"/>
    <property type="molecule type" value="Genomic_DNA"/>
</dbReference>
<evidence type="ECO:0000256" key="1">
    <source>
        <dbReference type="SAM" id="Phobius"/>
    </source>
</evidence>
<reference evidence="2" key="1">
    <citation type="submission" date="2019-10" db="EMBL/GenBank/DDBJ databases">
        <authorList>
            <consortium name="DOE Joint Genome Institute"/>
            <person name="Kuo A."/>
            <person name="Miyauchi S."/>
            <person name="Kiss E."/>
            <person name="Drula E."/>
            <person name="Kohler A."/>
            <person name="Sanchez-Garcia M."/>
            <person name="Andreopoulos B."/>
            <person name="Barry K.W."/>
            <person name="Bonito G."/>
            <person name="Buee M."/>
            <person name="Carver A."/>
            <person name="Chen C."/>
            <person name="Cichocki N."/>
            <person name="Clum A."/>
            <person name="Culley D."/>
            <person name="Crous P.W."/>
            <person name="Fauchery L."/>
            <person name="Girlanda M."/>
            <person name="Hayes R."/>
            <person name="Keri Z."/>
            <person name="LaButti K."/>
            <person name="Lipzen A."/>
            <person name="Lombard V."/>
            <person name="Magnuson J."/>
            <person name="Maillard F."/>
            <person name="Morin E."/>
            <person name="Murat C."/>
            <person name="Nolan M."/>
            <person name="Ohm R."/>
            <person name="Pangilinan J."/>
            <person name="Pereira M."/>
            <person name="Perotto S."/>
            <person name="Peter M."/>
            <person name="Riley R."/>
            <person name="Sitrit Y."/>
            <person name="Stielow B."/>
            <person name="Szollosi G."/>
            <person name="Zifcakova L."/>
            <person name="Stursova M."/>
            <person name="Spatafora J.W."/>
            <person name="Tedersoo L."/>
            <person name="Vaario L.-M."/>
            <person name="Yamada A."/>
            <person name="Yan M."/>
            <person name="Wang P."/>
            <person name="Xu J."/>
            <person name="Bruns T."/>
            <person name="Baldrian P."/>
            <person name="Vilgalys R."/>
            <person name="Henrissat B."/>
            <person name="Grigoriev I.V."/>
            <person name="Hibbett D."/>
            <person name="Nagy L.G."/>
            <person name="Martin F.M."/>
        </authorList>
    </citation>
    <scope>NUCLEOTIDE SEQUENCE</scope>
    <source>
        <strain evidence="2">Prilba</strain>
    </source>
</reference>
<name>A0A9P5N093_9AGAM</name>
<dbReference type="AlphaFoldDB" id="A0A9P5N093"/>
<evidence type="ECO:0000313" key="2">
    <source>
        <dbReference type="EMBL" id="KAF8482853.1"/>
    </source>
</evidence>
<evidence type="ECO:0000313" key="3">
    <source>
        <dbReference type="Proteomes" id="UP000759537"/>
    </source>
</evidence>
<organism evidence="2 3">
    <name type="scientific">Russula ochroleuca</name>
    <dbReference type="NCBI Taxonomy" id="152965"/>
    <lineage>
        <taxon>Eukaryota</taxon>
        <taxon>Fungi</taxon>
        <taxon>Dikarya</taxon>
        <taxon>Basidiomycota</taxon>
        <taxon>Agaricomycotina</taxon>
        <taxon>Agaricomycetes</taxon>
        <taxon>Russulales</taxon>
        <taxon>Russulaceae</taxon>
        <taxon>Russula</taxon>
    </lineage>
</organism>
<keyword evidence="1" id="KW-0472">Membrane</keyword>
<accession>A0A9P5N093</accession>
<protein>
    <submittedName>
        <fullName evidence="2">Uncharacterized protein</fullName>
    </submittedName>
</protein>